<dbReference type="PROSITE" id="PS50011">
    <property type="entry name" value="PROTEIN_KINASE_DOM"/>
    <property type="match status" value="1"/>
</dbReference>
<dbReference type="GO" id="GO:0004709">
    <property type="term" value="F:MAP kinase kinase kinase activity"/>
    <property type="evidence" value="ECO:0007669"/>
    <property type="project" value="TreeGrafter"/>
</dbReference>
<evidence type="ECO:0000256" key="3">
    <source>
        <dbReference type="ARBA" id="ARBA00022741"/>
    </source>
</evidence>
<dbReference type="InterPro" id="IPR050538">
    <property type="entry name" value="MAP_kinase_kinase_kinase"/>
</dbReference>
<feature type="domain" description="Protein kinase" evidence="6">
    <location>
        <begin position="1"/>
        <end position="130"/>
    </location>
</feature>
<dbReference type="AlphaFoldDB" id="A0A3P6DWU7"/>
<dbReference type="SMART" id="SM00220">
    <property type="entry name" value="S_TKc"/>
    <property type="match status" value="1"/>
</dbReference>
<keyword evidence="5" id="KW-0067">ATP-binding</keyword>
<keyword evidence="2" id="KW-0808">Transferase</keyword>
<dbReference type="PANTHER" id="PTHR48016:SF5">
    <property type="entry name" value="MITOGEN-ACTIVATED PROTEIN KINASE KINASE KINASE 5"/>
    <property type="match status" value="1"/>
</dbReference>
<dbReference type="Gene3D" id="1.10.510.10">
    <property type="entry name" value="Transferase(Phosphotransferase) domain 1"/>
    <property type="match status" value="1"/>
</dbReference>
<evidence type="ECO:0000256" key="5">
    <source>
        <dbReference type="ARBA" id="ARBA00022840"/>
    </source>
</evidence>
<name>A0A3P6DWU7_BRAOL</name>
<evidence type="ECO:0000313" key="7">
    <source>
        <dbReference type="EMBL" id="VDD27564.1"/>
    </source>
</evidence>
<evidence type="ECO:0000256" key="4">
    <source>
        <dbReference type="ARBA" id="ARBA00022777"/>
    </source>
</evidence>
<dbReference type="PANTHER" id="PTHR48016">
    <property type="entry name" value="MAP KINASE KINASE KINASE SSK2-RELATED-RELATED"/>
    <property type="match status" value="1"/>
</dbReference>
<gene>
    <name evidence="7" type="ORF">BOLC2T12534H</name>
</gene>
<evidence type="ECO:0000256" key="1">
    <source>
        <dbReference type="ARBA" id="ARBA00006529"/>
    </source>
</evidence>
<comment type="similarity">
    <text evidence="1">Belongs to the protein kinase superfamily. STE Ser/Thr protein kinase family. MAP kinase kinase kinase subfamily.</text>
</comment>
<accession>A0A3P6DWU7</accession>
<dbReference type="GO" id="GO:0005737">
    <property type="term" value="C:cytoplasm"/>
    <property type="evidence" value="ECO:0007669"/>
    <property type="project" value="TreeGrafter"/>
</dbReference>
<evidence type="ECO:0000259" key="6">
    <source>
        <dbReference type="PROSITE" id="PS50011"/>
    </source>
</evidence>
<dbReference type="InterPro" id="IPR000719">
    <property type="entry name" value="Prot_kinase_dom"/>
</dbReference>
<dbReference type="EMBL" id="LR031874">
    <property type="protein sequence ID" value="VDD27564.1"/>
    <property type="molecule type" value="Genomic_DNA"/>
</dbReference>
<dbReference type="InterPro" id="IPR011009">
    <property type="entry name" value="Kinase-like_dom_sf"/>
</dbReference>
<keyword evidence="3" id="KW-0547">Nucleotide-binding</keyword>
<organism evidence="7">
    <name type="scientific">Brassica oleracea</name>
    <name type="common">Wild cabbage</name>
    <dbReference type="NCBI Taxonomy" id="3712"/>
    <lineage>
        <taxon>Eukaryota</taxon>
        <taxon>Viridiplantae</taxon>
        <taxon>Streptophyta</taxon>
        <taxon>Embryophyta</taxon>
        <taxon>Tracheophyta</taxon>
        <taxon>Spermatophyta</taxon>
        <taxon>Magnoliopsida</taxon>
        <taxon>eudicotyledons</taxon>
        <taxon>Gunneridae</taxon>
        <taxon>Pentapetalae</taxon>
        <taxon>rosids</taxon>
        <taxon>malvids</taxon>
        <taxon>Brassicales</taxon>
        <taxon>Brassicaceae</taxon>
        <taxon>Brassiceae</taxon>
        <taxon>Brassica</taxon>
    </lineage>
</organism>
<dbReference type="Pfam" id="PF00069">
    <property type="entry name" value="Pkinase"/>
    <property type="match status" value="1"/>
</dbReference>
<dbReference type="SUPFAM" id="SSF56112">
    <property type="entry name" value="Protein kinase-like (PK-like)"/>
    <property type="match status" value="1"/>
</dbReference>
<reference evidence="7" key="1">
    <citation type="submission" date="2018-11" db="EMBL/GenBank/DDBJ databases">
        <authorList>
            <consortium name="Genoscope - CEA"/>
            <person name="William W."/>
        </authorList>
    </citation>
    <scope>NUCLEOTIDE SEQUENCE</scope>
</reference>
<dbReference type="GO" id="GO:0005524">
    <property type="term" value="F:ATP binding"/>
    <property type="evidence" value="ECO:0007669"/>
    <property type="project" value="UniProtKB-KW"/>
</dbReference>
<keyword evidence="4" id="KW-0418">Kinase</keyword>
<sequence>MKEVELFPDDPKSAECIKQLEQEIKLLTNLQHPNIVHYFGSEIVHDRFFIYLEYVHPGSINKYIQDHCGCTMTESVVRSFTRHILSGLAYLHSKKTVHRDIKGANLLVVLSSLLTSAWLNILLGKELISH</sequence>
<evidence type="ECO:0000256" key="2">
    <source>
        <dbReference type="ARBA" id="ARBA00022679"/>
    </source>
</evidence>
<proteinExistence type="inferred from homology"/>
<protein>
    <recommendedName>
        <fullName evidence="6">Protein kinase domain-containing protein</fullName>
    </recommendedName>
</protein>